<dbReference type="Proteomes" id="UP000276103">
    <property type="component" value="Unassembled WGS sequence"/>
</dbReference>
<proteinExistence type="predicted"/>
<dbReference type="Gene3D" id="3.40.50.720">
    <property type="entry name" value="NAD(P)-binding Rossmann-like Domain"/>
    <property type="match status" value="1"/>
</dbReference>
<dbReference type="InterPro" id="IPR049274">
    <property type="entry name" value="LynD/TruD_wHTH-like"/>
</dbReference>
<dbReference type="Gene3D" id="3.90.930.60">
    <property type="match status" value="1"/>
</dbReference>
<dbReference type="PROSITE" id="PS51664">
    <property type="entry name" value="YCAO"/>
    <property type="match status" value="1"/>
</dbReference>
<dbReference type="EMBL" id="RSCM01000020">
    <property type="protein sequence ID" value="RUS93242.1"/>
    <property type="molecule type" value="Genomic_DNA"/>
</dbReference>
<evidence type="ECO:0000259" key="1">
    <source>
        <dbReference type="PROSITE" id="PS51664"/>
    </source>
</evidence>
<gene>
    <name evidence="2" type="ORF">DSM107003_45580</name>
</gene>
<feature type="domain" description="YcaO" evidence="1">
    <location>
        <begin position="379"/>
        <end position="742"/>
    </location>
</feature>
<dbReference type="InterPro" id="IPR027624">
    <property type="entry name" value="TOMM_cyclo_SagD"/>
</dbReference>
<accession>A0A433UHD5</accession>
<dbReference type="Gene3D" id="3.30.1330.230">
    <property type="match status" value="2"/>
</dbReference>
<name>A0A433UHD5_ANAVA</name>
<dbReference type="OrthoDB" id="2379922at2"/>
<evidence type="ECO:0000313" key="2">
    <source>
        <dbReference type="EMBL" id="RUS93242.1"/>
    </source>
</evidence>
<dbReference type="InterPro" id="IPR035985">
    <property type="entry name" value="Ubiquitin-activating_enz"/>
</dbReference>
<dbReference type="AlphaFoldDB" id="A0A433UHD5"/>
<evidence type="ECO:0000313" key="3">
    <source>
        <dbReference type="Proteomes" id="UP000276103"/>
    </source>
</evidence>
<dbReference type="GO" id="GO:0008641">
    <property type="term" value="F:ubiquitin-like modifier activating enzyme activity"/>
    <property type="evidence" value="ECO:0007669"/>
    <property type="project" value="InterPro"/>
</dbReference>
<dbReference type="NCBIfam" id="TIGR03882">
    <property type="entry name" value="cyclo_dehyd_2"/>
    <property type="match status" value="1"/>
</dbReference>
<dbReference type="InterPro" id="IPR022291">
    <property type="entry name" value="Bacteriocin_synth_cyclodeHase"/>
</dbReference>
<dbReference type="SUPFAM" id="SSF69572">
    <property type="entry name" value="Activating enzymes of the ubiquitin-like proteins"/>
    <property type="match status" value="1"/>
</dbReference>
<dbReference type="Gene3D" id="3.30.40.250">
    <property type="match status" value="1"/>
</dbReference>
<dbReference type="Gene3D" id="3.30.160.660">
    <property type="match status" value="1"/>
</dbReference>
<dbReference type="PANTHER" id="PTHR37809:SF1">
    <property type="entry name" value="RIBOSOMAL PROTEIN S12 METHYLTHIOTRANSFERASE ACCESSORY FACTOR YCAO"/>
    <property type="match status" value="1"/>
</dbReference>
<protein>
    <recommendedName>
        <fullName evidence="1">YcaO domain-containing protein</fullName>
    </recommendedName>
</protein>
<organism evidence="2 3">
    <name type="scientific">Trichormus variabilis SAG 1403-4b</name>
    <dbReference type="NCBI Taxonomy" id="447716"/>
    <lineage>
        <taxon>Bacteria</taxon>
        <taxon>Bacillati</taxon>
        <taxon>Cyanobacteriota</taxon>
        <taxon>Cyanophyceae</taxon>
        <taxon>Nostocales</taxon>
        <taxon>Nostocaceae</taxon>
        <taxon>Trichormus</taxon>
    </lineage>
</organism>
<dbReference type="PANTHER" id="PTHR37809">
    <property type="entry name" value="RIBOSOMAL PROTEIN S12 METHYLTHIOTRANSFERASE ACCESSORY FACTOR YCAO"/>
    <property type="match status" value="1"/>
</dbReference>
<keyword evidence="3" id="KW-1185">Reference proteome</keyword>
<comment type="caution">
    <text evidence="2">The sequence shown here is derived from an EMBL/GenBank/DDBJ whole genome shotgun (WGS) entry which is preliminary data.</text>
</comment>
<dbReference type="Pfam" id="PF02624">
    <property type="entry name" value="YcaO"/>
    <property type="match status" value="1"/>
</dbReference>
<sequence>MILQPRFKHCFHIEVVEPEGVFLLWEQDPIFLTGQIYQQLAPLLDGSHTVEELVNLLADRVSAPEVYYALMRLEQQGYIVENDSNLSPEAGAFWDSLPINNQQVSYFQSTDEVGITTFGNIPTKLFVSSLESLNLHVNQQGKYQVVLTDDYLRDELAIFNQKALQLQQPWMLIKPVGTVLWIGPIFHPGKTGCWECLAQRLRGNRPVDAFIHQKKGKDSFFPTSKAALPSTLQTAFGLAATEVAKWVAQAENQPLESRVITLNLRSLEMVSHQLVQRPQCRSCGQLELYAPTRSPIPINLQSRPKAFVEDGGYRSLTPEETLAKYEHHISPITGVVRNLNRLSHPTHRWNHTYVAGHNFGLMFDDLYFLRQTVRGRSGGKGKTVNQAKASGLCEAIERYSGTFQGDEICIRATYQDLGETAIHPHTCLNFSAKQYQNRHLWNANCPPHQKIPEPFDTSRIIDWTPIWSLTDQTFKYLPTAYCYYGYPRSQSPDCWADSNGAAAGNNMEEAILQGFMELVERDSVCLWWYNRLQRPGVNLASFDDPYIRGLQEYYRTIQRLIWVLDVTSDFGIPTFVAISSTFDQKVSQRLFGFGAHFDAKIAITRALTEVNQALPSVLAAREANSQLNNHESEQTTIENSPYLFPHPHLPEKISSDYHQFGHEDLLDDVLACQKIVENKGMSMFVLDQTRPDINLNVVKVIVPGMRHYWRRLAPGRLYNLPIQLGWLSEPLPEEKLNPQSIF</sequence>
<dbReference type="NCBIfam" id="TIGR03604">
    <property type="entry name" value="TOMM_cyclo_SagD"/>
    <property type="match status" value="1"/>
</dbReference>
<dbReference type="NCBIfam" id="TIGR00702">
    <property type="entry name" value="YcaO-type kinase domain"/>
    <property type="match status" value="1"/>
</dbReference>
<dbReference type="Pfam" id="PF21084">
    <property type="entry name" value="WHD_DUF4423_like"/>
    <property type="match status" value="1"/>
</dbReference>
<dbReference type="InterPro" id="IPR003776">
    <property type="entry name" value="YcaO-like_dom"/>
</dbReference>
<reference evidence="2 3" key="1">
    <citation type="journal article" date="2019" name="Genome Biol. Evol.">
        <title>Day and night: Metabolic profiles and evolutionary relationships of six axenic non-marine cyanobacteria.</title>
        <authorList>
            <person name="Will S.E."/>
            <person name="Henke P."/>
            <person name="Boedeker C."/>
            <person name="Huang S."/>
            <person name="Brinkmann H."/>
            <person name="Rohde M."/>
            <person name="Jarek M."/>
            <person name="Friedl T."/>
            <person name="Seufert S."/>
            <person name="Schumacher M."/>
            <person name="Overmann J."/>
            <person name="Neumann-Schaal M."/>
            <person name="Petersen J."/>
        </authorList>
    </citation>
    <scope>NUCLEOTIDE SEQUENCE [LARGE SCALE GENOMIC DNA]</scope>
    <source>
        <strain evidence="2 3">SAG 1403-4b</strain>
    </source>
</reference>
<dbReference type="RefSeq" id="WP_127056362.1">
    <property type="nucleotide sequence ID" value="NZ_RSCM01000020.1"/>
</dbReference>